<feature type="transmembrane region" description="Helical" evidence="1">
    <location>
        <begin position="94"/>
        <end position="116"/>
    </location>
</feature>
<reference evidence="2" key="3">
    <citation type="submission" date="2022-06" db="EMBL/GenBank/DDBJ databases">
        <title>Genomic Encyclopedia of Type Strains, Phase III (KMG-III): the genomes of soil and plant-associated and newly described type strains.</title>
        <authorList>
            <person name="Whitman W."/>
        </authorList>
    </citation>
    <scope>NUCLEOTIDE SEQUENCE</scope>
    <source>
        <strain evidence="2">CPCC 202695</strain>
    </source>
</reference>
<feature type="transmembrane region" description="Helical" evidence="1">
    <location>
        <begin position="7"/>
        <end position="29"/>
    </location>
</feature>
<evidence type="ECO:0008006" key="6">
    <source>
        <dbReference type="Google" id="ProtNLM"/>
    </source>
</evidence>
<dbReference type="EMBL" id="SODL02000002">
    <property type="protein sequence ID" value="MCP2367126.1"/>
    <property type="molecule type" value="Genomic_DNA"/>
</dbReference>
<evidence type="ECO:0000313" key="2">
    <source>
        <dbReference type="EMBL" id="MCP2367126.1"/>
    </source>
</evidence>
<feature type="transmembrane region" description="Helical" evidence="1">
    <location>
        <begin position="128"/>
        <end position="151"/>
    </location>
</feature>
<gene>
    <name evidence="2" type="ORF">BCL57_001280</name>
    <name evidence="3" type="ORF">SAMN04489721_3205</name>
</gene>
<dbReference type="STRING" id="589382.SAMN04489721_3205"/>
<dbReference type="AlphaFoldDB" id="A0A1H1ZL29"/>
<reference evidence="4" key="2">
    <citation type="submission" date="2016-10" db="EMBL/GenBank/DDBJ databases">
        <authorList>
            <person name="Varghese N."/>
            <person name="Submissions S."/>
        </authorList>
    </citation>
    <scope>NUCLEOTIDE SEQUENCE [LARGE SCALE GENOMIC DNA]</scope>
    <source>
        <strain evidence="4">CPCC 202695</strain>
    </source>
</reference>
<protein>
    <recommendedName>
        <fullName evidence="6">DUF2975 domain-containing protein</fullName>
    </recommendedName>
</protein>
<keyword evidence="1" id="KW-0472">Membrane</keyword>
<evidence type="ECO:0000313" key="3">
    <source>
        <dbReference type="EMBL" id="SDT33926.1"/>
    </source>
</evidence>
<name>A0A1H1ZL29_9MICO</name>
<evidence type="ECO:0000256" key="1">
    <source>
        <dbReference type="SAM" id="Phobius"/>
    </source>
</evidence>
<accession>A0A1H1ZL29</accession>
<dbReference type="Proteomes" id="UP000199482">
    <property type="component" value="Chromosome I"/>
</dbReference>
<dbReference type="InterPro" id="IPR021354">
    <property type="entry name" value="DUF2975"/>
</dbReference>
<feature type="transmembrane region" description="Helical" evidence="1">
    <location>
        <begin position="49"/>
        <end position="73"/>
    </location>
</feature>
<reference evidence="3" key="1">
    <citation type="submission" date="2016-10" db="EMBL/GenBank/DDBJ databases">
        <authorList>
            <person name="de Groot N.N."/>
        </authorList>
    </citation>
    <scope>NUCLEOTIDE SEQUENCE [LARGE SCALE GENOMIC DNA]</scope>
    <source>
        <strain evidence="3">CPCC 202695</strain>
    </source>
</reference>
<keyword evidence="5" id="KW-1185">Reference proteome</keyword>
<evidence type="ECO:0000313" key="5">
    <source>
        <dbReference type="Proteomes" id="UP000893823"/>
    </source>
</evidence>
<dbReference type="EMBL" id="LT629755">
    <property type="protein sequence ID" value="SDT33926.1"/>
    <property type="molecule type" value="Genomic_DNA"/>
</dbReference>
<proteinExistence type="predicted"/>
<evidence type="ECO:0000313" key="4">
    <source>
        <dbReference type="Proteomes" id="UP000199482"/>
    </source>
</evidence>
<organism evidence="3 4">
    <name type="scientific">Agromyces flavus</name>
    <dbReference type="NCBI Taxonomy" id="589382"/>
    <lineage>
        <taxon>Bacteria</taxon>
        <taxon>Bacillati</taxon>
        <taxon>Actinomycetota</taxon>
        <taxon>Actinomycetes</taxon>
        <taxon>Micrococcales</taxon>
        <taxon>Microbacteriaceae</taxon>
        <taxon>Agromyces</taxon>
    </lineage>
</organism>
<dbReference type="RefSeq" id="WP_092674624.1">
    <property type="nucleotide sequence ID" value="NZ_BMDN01000002.1"/>
</dbReference>
<dbReference type="Proteomes" id="UP000893823">
    <property type="component" value="Unassembled WGS sequence"/>
</dbReference>
<keyword evidence="1" id="KW-1133">Transmembrane helix</keyword>
<sequence length="165" mass="18116">MTSLNRVIVPLRILIVLVFAGLVVAQVMSLPGEFMQQAREAPELGPVPWILLAFSILEVLCVQVVLVCIWRLLSLIRADRIFSAKSFAWVDVMTWTIVAAWVMLFGVAAWLMTVFLTTPELRDPGNGVVLTGLVLIGGVVVLVVVVLRALLHQAAAMRSDLEEVI</sequence>
<keyword evidence="1" id="KW-0812">Transmembrane</keyword>
<dbReference type="Pfam" id="PF11188">
    <property type="entry name" value="DUF2975"/>
    <property type="match status" value="1"/>
</dbReference>
<dbReference type="OrthoDB" id="3240470at2"/>